<dbReference type="RefSeq" id="WP_155360475.1">
    <property type="nucleotide sequence ID" value="NZ_BAAAHL010000058.1"/>
</dbReference>
<dbReference type="EMBL" id="BLAE01000074">
    <property type="protein sequence ID" value="GES15339.1"/>
    <property type="molecule type" value="Genomic_DNA"/>
</dbReference>
<keyword evidence="1" id="KW-0472">Membrane</keyword>
<feature type="transmembrane region" description="Helical" evidence="1">
    <location>
        <begin position="37"/>
        <end position="57"/>
    </location>
</feature>
<dbReference type="AlphaFoldDB" id="A0A5M3X5D3"/>
<dbReference type="SUPFAM" id="SSF69304">
    <property type="entry name" value="Tricorn protease N-terminal domain"/>
    <property type="match status" value="1"/>
</dbReference>
<evidence type="ECO:0000313" key="2">
    <source>
        <dbReference type="EMBL" id="GES15339.1"/>
    </source>
</evidence>
<dbReference type="Proteomes" id="UP000331127">
    <property type="component" value="Unassembled WGS sequence"/>
</dbReference>
<gene>
    <name evidence="2" type="ORF">Amac_089360</name>
</gene>
<organism evidence="2 3">
    <name type="scientific">Acrocarpospora macrocephala</name>
    <dbReference type="NCBI Taxonomy" id="150177"/>
    <lineage>
        <taxon>Bacteria</taxon>
        <taxon>Bacillati</taxon>
        <taxon>Actinomycetota</taxon>
        <taxon>Actinomycetes</taxon>
        <taxon>Streptosporangiales</taxon>
        <taxon>Streptosporangiaceae</taxon>
        <taxon>Acrocarpospora</taxon>
    </lineage>
</organism>
<dbReference type="OrthoDB" id="5189326at2"/>
<comment type="caution">
    <text evidence="2">The sequence shown here is derived from an EMBL/GenBank/DDBJ whole genome shotgun (WGS) entry which is preliminary data.</text>
</comment>
<proteinExistence type="predicted"/>
<evidence type="ECO:0000256" key="1">
    <source>
        <dbReference type="SAM" id="Phobius"/>
    </source>
</evidence>
<accession>A0A5M3X5D3</accession>
<keyword evidence="3" id="KW-1185">Reference proteome</keyword>
<protein>
    <submittedName>
        <fullName evidence="2">Uncharacterized protein</fullName>
    </submittedName>
</protein>
<name>A0A5M3X5D3_9ACTN</name>
<evidence type="ECO:0000313" key="3">
    <source>
        <dbReference type="Proteomes" id="UP000331127"/>
    </source>
</evidence>
<keyword evidence="1" id="KW-1133">Transmembrane helix</keyword>
<reference evidence="2 3" key="1">
    <citation type="submission" date="2019-10" db="EMBL/GenBank/DDBJ databases">
        <title>Whole genome shotgun sequence of Acrocarpospora macrocephala NBRC 16266.</title>
        <authorList>
            <person name="Ichikawa N."/>
            <person name="Kimura A."/>
            <person name="Kitahashi Y."/>
            <person name="Komaki H."/>
            <person name="Oguchi A."/>
        </authorList>
    </citation>
    <scope>NUCLEOTIDE SEQUENCE [LARGE SCALE GENOMIC DNA]</scope>
    <source>
        <strain evidence="2 3">NBRC 16266</strain>
    </source>
</reference>
<sequence length="401" mass="43722">MNIEDLLRETLADMADDETPPHPSRFLVTRPVRRPPWLALAAAVAIVVLVAGSTYAVRGLTSQDAPPRPAVVPSPASEPRTVPLAKVWPDAVHTVPRKLPNGLTFTPEVFLDADTLLARTGPAQKPRYWAYELDGFRARELFTFTAPPATDYTSGVTFGEGRLVWYTVSWGAIKGALDLWTVPATGGRVTKVTTIRQNMKYGDLDALTIQNGSVIYSRRNPGGIYQVPLTGGDPAPLPSSLPGLHLLEWPWAGIAHAEWPARNQHIVNMLTGEKRDITALQGDRWICSPTWCMQTRGQFDPVAIVKRDGTSRREVFGPSLLTGPPTNDRFIILTKSKGGTYRLALHDITTGDTGDLGITGTLGTTAASRIQKQTMLNGGTQNLYTYPLKGKQIVVNLTAIK</sequence>
<keyword evidence="1" id="KW-0812">Transmembrane</keyword>